<feature type="domain" description="Aldehyde dehydrogenase" evidence="1">
    <location>
        <begin position="12"/>
        <end position="183"/>
    </location>
</feature>
<keyword evidence="3" id="KW-1185">Reference proteome</keyword>
<dbReference type="SUPFAM" id="SSF53720">
    <property type="entry name" value="ALDH-like"/>
    <property type="match status" value="1"/>
</dbReference>
<proteinExistence type="predicted"/>
<dbReference type="Pfam" id="PF00171">
    <property type="entry name" value="Aldedh"/>
    <property type="match status" value="1"/>
</dbReference>
<feature type="non-terminal residue" evidence="2">
    <location>
        <position position="333"/>
    </location>
</feature>
<dbReference type="RefSeq" id="WP_379782815.1">
    <property type="nucleotide sequence ID" value="NZ_JBHSWW010000249.1"/>
</dbReference>
<dbReference type="InterPro" id="IPR016161">
    <property type="entry name" value="Ald_DH/histidinol_DH"/>
</dbReference>
<dbReference type="AlphaFoldDB" id="A0ABD5SC94"/>
<accession>A0ABD5SC94</accession>
<comment type="caution">
    <text evidence="2">The sequence shown here is derived from an EMBL/GenBank/DDBJ whole genome shotgun (WGS) entry which is preliminary data.</text>
</comment>
<organism evidence="2 3">
    <name type="scientific">Halorubrum tibetense</name>
    <dbReference type="NCBI Taxonomy" id="175631"/>
    <lineage>
        <taxon>Archaea</taxon>
        <taxon>Methanobacteriati</taxon>
        <taxon>Methanobacteriota</taxon>
        <taxon>Stenosarchaea group</taxon>
        <taxon>Halobacteria</taxon>
        <taxon>Halobacteriales</taxon>
        <taxon>Haloferacaceae</taxon>
        <taxon>Halorubrum</taxon>
    </lineage>
</organism>
<name>A0ABD5SC94_9EURY</name>
<evidence type="ECO:0000313" key="3">
    <source>
        <dbReference type="Proteomes" id="UP001596442"/>
    </source>
</evidence>
<dbReference type="InterPro" id="IPR016162">
    <property type="entry name" value="Ald_DH_N"/>
</dbReference>
<gene>
    <name evidence="2" type="ORF">ACFQEU_13010</name>
</gene>
<sequence>MTGDVTTDDGPAGRVVNAVTDARSAGSELADTDDRELTSVVEAVGDALTDPDTVARLGRIAADETGRGHPDAKAEKITTVLRGARSTVQERATTGVIDRDGQRGTLTVARPVGVVGTSVPATHPVVVPAVVSLYALAGRNPVVFAPSPSAMETCDVVVETVQRALSRTGVPPESVSTVPAPASKPSTDSLFELVDLVCAPGPETTVAAGQRCGTPNLCTSANGLVSVADGTNPATDVATHVAVGATYDFGSHPAADAAVVATSDTVGDLLSALRSEGGYVLGEREQDRLRSLVTRENGGLPEAACGCSPRWLTAELDLPPDARNAAFLVAEPV</sequence>
<dbReference type="InterPro" id="IPR015590">
    <property type="entry name" value="Aldehyde_DH_dom"/>
</dbReference>
<evidence type="ECO:0000313" key="2">
    <source>
        <dbReference type="EMBL" id="MFC6754370.1"/>
    </source>
</evidence>
<protein>
    <submittedName>
        <fullName evidence="2">Aldehyde dehydrogenase family protein</fullName>
    </submittedName>
</protein>
<dbReference type="Proteomes" id="UP001596442">
    <property type="component" value="Unassembled WGS sequence"/>
</dbReference>
<reference evidence="2 3" key="1">
    <citation type="journal article" date="2019" name="Int. J. Syst. Evol. Microbiol.">
        <title>The Global Catalogue of Microorganisms (GCM) 10K type strain sequencing project: providing services to taxonomists for standard genome sequencing and annotation.</title>
        <authorList>
            <consortium name="The Broad Institute Genomics Platform"/>
            <consortium name="The Broad Institute Genome Sequencing Center for Infectious Disease"/>
            <person name="Wu L."/>
            <person name="Ma J."/>
        </authorList>
    </citation>
    <scope>NUCLEOTIDE SEQUENCE [LARGE SCALE GENOMIC DNA]</scope>
    <source>
        <strain evidence="2 3">CGMCC 1.3239</strain>
    </source>
</reference>
<dbReference type="Gene3D" id="3.40.605.10">
    <property type="entry name" value="Aldehyde Dehydrogenase, Chain A, domain 1"/>
    <property type="match status" value="1"/>
</dbReference>
<dbReference type="EMBL" id="JBHSWW010000249">
    <property type="protein sequence ID" value="MFC6754370.1"/>
    <property type="molecule type" value="Genomic_DNA"/>
</dbReference>
<evidence type="ECO:0000259" key="1">
    <source>
        <dbReference type="Pfam" id="PF00171"/>
    </source>
</evidence>